<evidence type="ECO:0000313" key="3">
    <source>
        <dbReference type="Proteomes" id="UP001165378"/>
    </source>
</evidence>
<dbReference type="Pfam" id="PF07702">
    <property type="entry name" value="UTRA"/>
    <property type="match status" value="1"/>
</dbReference>
<evidence type="ECO:0000313" key="2">
    <source>
        <dbReference type="EMBL" id="MCF2528394.1"/>
    </source>
</evidence>
<feature type="domain" description="UbiC transcription regulator-associated" evidence="1">
    <location>
        <begin position="31"/>
        <end position="172"/>
    </location>
</feature>
<dbReference type="InterPro" id="IPR028978">
    <property type="entry name" value="Chorismate_lyase_/UTRA_dom_sf"/>
</dbReference>
<accession>A0AA41PYR4</accession>
<dbReference type="GO" id="GO:0045892">
    <property type="term" value="P:negative regulation of DNA-templated transcription"/>
    <property type="evidence" value="ECO:0007669"/>
    <property type="project" value="TreeGrafter"/>
</dbReference>
<sequence>MDASDWVSSSMPYVAPQRGSGSDAWAAEAAAAGRRGTQRILHAGEVAAPAEVAELLGQSGTDKVVVRRRLMLLDDEPCEVTDTYYPAAIAGGTQLAATAKIRGGAISLLAELGHVGTHIREDVTARLPSAEERAALALDRHSPVLCLTRTTLDRDGRAIQVDLMVMPAHRQRLRYEMGLG</sequence>
<dbReference type="SMART" id="SM00866">
    <property type="entry name" value="UTRA"/>
    <property type="match status" value="1"/>
</dbReference>
<name>A0AA41PYR4_9ACTN</name>
<dbReference type="EMBL" id="JAKFHA010000006">
    <property type="protein sequence ID" value="MCF2528394.1"/>
    <property type="molecule type" value="Genomic_DNA"/>
</dbReference>
<keyword evidence="3" id="KW-1185">Reference proteome</keyword>
<gene>
    <name evidence="2" type="ORF">LZ495_14355</name>
</gene>
<dbReference type="SUPFAM" id="SSF64288">
    <property type="entry name" value="Chorismate lyase-like"/>
    <property type="match status" value="1"/>
</dbReference>
<proteinExistence type="predicted"/>
<dbReference type="GO" id="GO:0003677">
    <property type="term" value="F:DNA binding"/>
    <property type="evidence" value="ECO:0007669"/>
    <property type="project" value="InterPro"/>
</dbReference>
<dbReference type="PANTHER" id="PTHR44846:SF17">
    <property type="entry name" value="GNTR-FAMILY TRANSCRIPTIONAL REGULATOR"/>
    <property type="match status" value="1"/>
</dbReference>
<dbReference type="PANTHER" id="PTHR44846">
    <property type="entry name" value="MANNOSYL-D-GLYCERATE TRANSPORT/METABOLISM SYSTEM REPRESSOR MNGR-RELATED"/>
    <property type="match status" value="1"/>
</dbReference>
<dbReference type="InterPro" id="IPR050679">
    <property type="entry name" value="Bact_HTH_transcr_reg"/>
</dbReference>
<dbReference type="InterPro" id="IPR011663">
    <property type="entry name" value="UTRA"/>
</dbReference>
<reference evidence="2" key="1">
    <citation type="submission" date="2022-01" db="EMBL/GenBank/DDBJ databases">
        <title>Genome-Based Taxonomic Classification of the Phylum Actinobacteria.</title>
        <authorList>
            <person name="Gao Y."/>
        </authorList>
    </citation>
    <scope>NUCLEOTIDE SEQUENCE</scope>
    <source>
        <strain evidence="2">KLBMP 8922</strain>
    </source>
</reference>
<organism evidence="2 3">
    <name type="scientific">Yinghuangia soli</name>
    <dbReference type="NCBI Taxonomy" id="2908204"/>
    <lineage>
        <taxon>Bacteria</taxon>
        <taxon>Bacillati</taxon>
        <taxon>Actinomycetota</taxon>
        <taxon>Actinomycetes</taxon>
        <taxon>Kitasatosporales</taxon>
        <taxon>Streptomycetaceae</taxon>
        <taxon>Yinghuangia</taxon>
    </lineage>
</organism>
<comment type="caution">
    <text evidence="2">The sequence shown here is derived from an EMBL/GenBank/DDBJ whole genome shotgun (WGS) entry which is preliminary data.</text>
</comment>
<dbReference type="RefSeq" id="WP_235052553.1">
    <property type="nucleotide sequence ID" value="NZ_JAKFHA010000006.1"/>
</dbReference>
<protein>
    <submittedName>
        <fullName evidence="2">UTRA domain-containing protein</fullName>
    </submittedName>
</protein>
<dbReference type="Gene3D" id="3.40.1410.10">
    <property type="entry name" value="Chorismate lyase-like"/>
    <property type="match status" value="1"/>
</dbReference>
<evidence type="ECO:0000259" key="1">
    <source>
        <dbReference type="SMART" id="SM00866"/>
    </source>
</evidence>
<dbReference type="Proteomes" id="UP001165378">
    <property type="component" value="Unassembled WGS sequence"/>
</dbReference>
<dbReference type="AlphaFoldDB" id="A0AA41PYR4"/>